<evidence type="ECO:0000313" key="2">
    <source>
        <dbReference type="Proteomes" id="UP001162164"/>
    </source>
</evidence>
<dbReference type="Proteomes" id="UP001162164">
    <property type="component" value="Unassembled WGS sequence"/>
</dbReference>
<keyword evidence="2" id="KW-1185">Reference proteome</keyword>
<accession>A0ABQ9JHU8</accession>
<comment type="caution">
    <text evidence="1">The sequence shown here is derived from an EMBL/GenBank/DDBJ whole genome shotgun (WGS) entry which is preliminary data.</text>
</comment>
<organism evidence="1 2">
    <name type="scientific">Molorchus minor</name>
    <dbReference type="NCBI Taxonomy" id="1323400"/>
    <lineage>
        <taxon>Eukaryota</taxon>
        <taxon>Metazoa</taxon>
        <taxon>Ecdysozoa</taxon>
        <taxon>Arthropoda</taxon>
        <taxon>Hexapoda</taxon>
        <taxon>Insecta</taxon>
        <taxon>Pterygota</taxon>
        <taxon>Neoptera</taxon>
        <taxon>Endopterygota</taxon>
        <taxon>Coleoptera</taxon>
        <taxon>Polyphaga</taxon>
        <taxon>Cucujiformia</taxon>
        <taxon>Chrysomeloidea</taxon>
        <taxon>Cerambycidae</taxon>
        <taxon>Lamiinae</taxon>
        <taxon>Monochamini</taxon>
        <taxon>Molorchus</taxon>
    </lineage>
</organism>
<evidence type="ECO:0000313" key="1">
    <source>
        <dbReference type="EMBL" id="KAJ8977267.1"/>
    </source>
</evidence>
<gene>
    <name evidence="1" type="ORF">NQ317_003969</name>
</gene>
<name>A0ABQ9JHU8_9CUCU</name>
<sequence length="110" mass="12360">MPSAASVKIDKQLNQENALADPSQNLTPIRQAITIIEHKIRNLEKRKGKLESYKELQNAGKELNADQKTAVAKFNEVISTLDFARDLCKQFVGIATVTERKQKLAKRKPS</sequence>
<dbReference type="EMBL" id="JAPWTJ010000567">
    <property type="protein sequence ID" value="KAJ8977267.1"/>
    <property type="molecule type" value="Genomic_DNA"/>
</dbReference>
<proteinExistence type="predicted"/>
<protein>
    <submittedName>
        <fullName evidence="1">Uncharacterized protein</fullName>
    </submittedName>
</protein>
<dbReference type="PANTHER" id="PTHR22922:SF19">
    <property type="entry name" value="CAPRIN HOMOLOG"/>
    <property type="match status" value="1"/>
</dbReference>
<dbReference type="InterPro" id="IPR028816">
    <property type="entry name" value="Caprin"/>
</dbReference>
<dbReference type="PANTHER" id="PTHR22922">
    <property type="entry name" value="GPI-ANCHORED PROTEIN P137"/>
    <property type="match status" value="1"/>
</dbReference>
<reference evidence="1" key="1">
    <citation type="journal article" date="2023" name="Insect Mol. Biol.">
        <title>Genome sequencing provides insights into the evolution of gene families encoding plant cell wall-degrading enzymes in longhorned beetles.</title>
        <authorList>
            <person name="Shin N.R."/>
            <person name="Okamura Y."/>
            <person name="Kirsch R."/>
            <person name="Pauchet Y."/>
        </authorList>
    </citation>
    <scope>NUCLEOTIDE SEQUENCE</scope>
    <source>
        <strain evidence="1">MMC_N1</strain>
    </source>
</reference>